<comment type="caution">
    <text evidence="1">The sequence shown here is derived from an EMBL/GenBank/DDBJ whole genome shotgun (WGS) entry which is preliminary data.</text>
</comment>
<reference evidence="1 2" key="1">
    <citation type="submission" date="2024-04" db="EMBL/GenBank/DDBJ databases">
        <title>Tritrichomonas musculus Genome.</title>
        <authorList>
            <person name="Alves-Ferreira E."/>
            <person name="Grigg M."/>
            <person name="Lorenzi H."/>
            <person name="Galac M."/>
        </authorList>
    </citation>
    <scope>NUCLEOTIDE SEQUENCE [LARGE SCALE GENOMIC DNA]</scope>
    <source>
        <strain evidence="1 2">EAF2021</strain>
    </source>
</reference>
<organism evidence="1 2">
    <name type="scientific">Tritrichomonas musculus</name>
    <dbReference type="NCBI Taxonomy" id="1915356"/>
    <lineage>
        <taxon>Eukaryota</taxon>
        <taxon>Metamonada</taxon>
        <taxon>Parabasalia</taxon>
        <taxon>Tritrichomonadida</taxon>
        <taxon>Tritrichomonadidae</taxon>
        <taxon>Tritrichomonas</taxon>
    </lineage>
</organism>
<dbReference type="InterPro" id="IPR053139">
    <property type="entry name" value="Surface_bspA-like"/>
</dbReference>
<dbReference type="Pfam" id="PF13306">
    <property type="entry name" value="LRR_5"/>
    <property type="match status" value="1"/>
</dbReference>
<name>A0ABR2L055_9EUKA</name>
<dbReference type="Proteomes" id="UP001470230">
    <property type="component" value="Unassembled WGS sequence"/>
</dbReference>
<sequence>MNPSYNLILKNHVFEVPKIKETIVAVSKPVADELLNENKYYVKSDVSEEVFLNFLEYWKNQEKIPIIDNTNFIEYQKLDQEFGMLSDLLLSKTTDPLFNLSCVSQKLPCNKCNIEASISRDLDLYIDRYPSQMSQIPIQSLFNIFHSENRILHDHIKACDFILNNTNSDLLILAKLIASNKYTELRNKINNEKITYVEFPDHITDIPDFAFFKCTTIQKVVTSIQLKVIGKYAFFGCHSLTNIFVPETVETVGKGAFSGCFKLKKINLPNIKRIEQMTFEECKSLILNLPKEIEFIASDSFVNCSSIEELIFPESCTQIDWWSFCICKSLKKIHLPSKLTEIKDGTFSNCNKLEEIEIPPSLTHMGNHCFSYCSSLKRIVIPSNVNYLGSNAFEHCTSLVEVSFQNKLNCIKDSTFCNCEKLVKIELPQTVTKIENSSFNSCKSLTEIQIPFETTEIGWGAFANCTSLHKVTIPKRDISINCAFFGCPNLKEVEILKSSNSYIRCYCFDISTKINLVEK</sequence>
<keyword evidence="2" id="KW-1185">Reference proteome</keyword>
<dbReference type="SUPFAM" id="SSF52058">
    <property type="entry name" value="L domain-like"/>
    <property type="match status" value="2"/>
</dbReference>
<dbReference type="PANTHER" id="PTHR45661">
    <property type="entry name" value="SURFACE ANTIGEN"/>
    <property type="match status" value="1"/>
</dbReference>
<evidence type="ECO:0000313" key="2">
    <source>
        <dbReference type="Proteomes" id="UP001470230"/>
    </source>
</evidence>
<evidence type="ECO:0000313" key="1">
    <source>
        <dbReference type="EMBL" id="KAK8896754.1"/>
    </source>
</evidence>
<protein>
    <submittedName>
        <fullName evidence="1">Uncharacterized protein</fullName>
    </submittedName>
</protein>
<proteinExistence type="predicted"/>
<accession>A0ABR2L055</accession>
<dbReference type="InterPro" id="IPR026906">
    <property type="entry name" value="LRR_5"/>
</dbReference>
<dbReference type="EMBL" id="JAPFFF010000002">
    <property type="protein sequence ID" value="KAK8896754.1"/>
    <property type="molecule type" value="Genomic_DNA"/>
</dbReference>
<dbReference type="Gene3D" id="3.80.10.10">
    <property type="entry name" value="Ribonuclease Inhibitor"/>
    <property type="match status" value="3"/>
</dbReference>
<gene>
    <name evidence="1" type="ORF">M9Y10_014671</name>
</gene>
<dbReference type="InterPro" id="IPR032675">
    <property type="entry name" value="LRR_dom_sf"/>
</dbReference>
<dbReference type="PANTHER" id="PTHR45661:SF3">
    <property type="entry name" value="IG-LIKE DOMAIN-CONTAINING PROTEIN"/>
    <property type="match status" value="1"/>
</dbReference>